<evidence type="ECO:0000256" key="6">
    <source>
        <dbReference type="RuleBase" id="RU361187"/>
    </source>
</evidence>
<dbReference type="InterPro" id="IPR006710">
    <property type="entry name" value="Glyco_hydro_43"/>
</dbReference>
<feature type="active site" description="Proton acceptor" evidence="4">
    <location>
        <position position="33"/>
    </location>
</feature>
<dbReference type="Pfam" id="PF17851">
    <property type="entry name" value="GH43_C2"/>
    <property type="match status" value="1"/>
</dbReference>
<organism evidence="9 10">
    <name type="scientific">Streptomyces bauhiniae</name>
    <dbReference type="NCBI Taxonomy" id="2340725"/>
    <lineage>
        <taxon>Bacteria</taxon>
        <taxon>Bacillati</taxon>
        <taxon>Actinomycetota</taxon>
        <taxon>Actinomycetes</taxon>
        <taxon>Kitasatosporales</taxon>
        <taxon>Streptomycetaceae</taxon>
        <taxon>Streptomyces</taxon>
    </lineage>
</organism>
<comment type="similarity">
    <text evidence="1 6">Belongs to the glycosyl hydrolase 43 family.</text>
</comment>
<dbReference type="GO" id="GO:0004553">
    <property type="term" value="F:hydrolase activity, hydrolyzing O-glycosyl compounds"/>
    <property type="evidence" value="ECO:0007669"/>
    <property type="project" value="InterPro"/>
</dbReference>
<feature type="compositionally biased region" description="Low complexity" evidence="7">
    <location>
        <begin position="1"/>
        <end position="14"/>
    </location>
</feature>
<dbReference type="GO" id="GO:0005975">
    <property type="term" value="P:carbohydrate metabolic process"/>
    <property type="evidence" value="ECO:0007669"/>
    <property type="project" value="InterPro"/>
</dbReference>
<dbReference type="Proteomes" id="UP000470520">
    <property type="component" value="Unassembled WGS sequence"/>
</dbReference>
<dbReference type="PANTHER" id="PTHR42812">
    <property type="entry name" value="BETA-XYLOSIDASE"/>
    <property type="match status" value="1"/>
</dbReference>
<dbReference type="SUPFAM" id="SSF75005">
    <property type="entry name" value="Arabinanase/levansucrase/invertase"/>
    <property type="match status" value="1"/>
</dbReference>
<dbReference type="InterPro" id="IPR013320">
    <property type="entry name" value="ConA-like_dom_sf"/>
</dbReference>
<dbReference type="EMBL" id="JAAGMR010000274">
    <property type="protein sequence ID" value="NEB94728.1"/>
    <property type="molecule type" value="Genomic_DNA"/>
</dbReference>
<feature type="region of interest" description="Disordered" evidence="7">
    <location>
        <begin position="1"/>
        <end position="27"/>
    </location>
</feature>
<dbReference type="PANTHER" id="PTHR42812:SF12">
    <property type="entry name" value="BETA-XYLOSIDASE-RELATED"/>
    <property type="match status" value="1"/>
</dbReference>
<accession>A0A7K3QXS5</accession>
<evidence type="ECO:0000256" key="5">
    <source>
        <dbReference type="PIRSR" id="PIRSR606710-2"/>
    </source>
</evidence>
<dbReference type="Gene3D" id="2.115.10.20">
    <property type="entry name" value="Glycosyl hydrolase domain, family 43"/>
    <property type="match status" value="1"/>
</dbReference>
<feature type="active site" description="Proton donor" evidence="4">
    <location>
        <position position="205"/>
    </location>
</feature>
<gene>
    <name evidence="9" type="ORF">G3I21_24125</name>
</gene>
<dbReference type="InterPro" id="IPR051795">
    <property type="entry name" value="Glycosyl_Hydrlase_43"/>
</dbReference>
<dbReference type="RefSeq" id="WP_164192433.1">
    <property type="nucleotide sequence ID" value="NZ_JAAGMR010000274.1"/>
</dbReference>
<dbReference type="InterPro" id="IPR041542">
    <property type="entry name" value="GH43_C2"/>
</dbReference>
<evidence type="ECO:0000259" key="8">
    <source>
        <dbReference type="Pfam" id="PF17851"/>
    </source>
</evidence>
<keyword evidence="2 6" id="KW-0378">Hydrolase</keyword>
<dbReference type="Gene3D" id="2.60.120.200">
    <property type="match status" value="1"/>
</dbReference>
<name>A0A7K3QXS5_9ACTN</name>
<protein>
    <submittedName>
        <fullName evidence="9">Glycoside hydrolase family 43 protein</fullName>
    </submittedName>
</protein>
<dbReference type="InterPro" id="IPR023296">
    <property type="entry name" value="Glyco_hydro_beta-prop_sf"/>
</dbReference>
<evidence type="ECO:0000313" key="10">
    <source>
        <dbReference type="Proteomes" id="UP000470520"/>
    </source>
</evidence>
<reference evidence="9 10" key="1">
    <citation type="submission" date="2020-01" db="EMBL/GenBank/DDBJ databases">
        <title>Insect and environment-associated Actinomycetes.</title>
        <authorList>
            <person name="Currrie C."/>
            <person name="Chevrette M."/>
            <person name="Carlson C."/>
            <person name="Stubbendieck R."/>
            <person name="Wendt-Pienkowski E."/>
        </authorList>
    </citation>
    <scope>NUCLEOTIDE SEQUENCE [LARGE SCALE GENOMIC DNA]</scope>
    <source>
        <strain evidence="9 10">SID7754</strain>
    </source>
</reference>
<dbReference type="CDD" id="cd09000">
    <property type="entry name" value="GH43_SXA-like"/>
    <property type="match status" value="1"/>
</dbReference>
<evidence type="ECO:0000256" key="4">
    <source>
        <dbReference type="PIRSR" id="PIRSR606710-1"/>
    </source>
</evidence>
<evidence type="ECO:0000313" key="9">
    <source>
        <dbReference type="EMBL" id="NEB94728.1"/>
    </source>
</evidence>
<feature type="region of interest" description="Disordered" evidence="7">
    <location>
        <begin position="240"/>
        <end position="265"/>
    </location>
</feature>
<proteinExistence type="inferred from homology"/>
<keyword evidence="3 6" id="KW-0326">Glycosidase</keyword>
<feature type="site" description="Important for catalytic activity, responsible for pKa modulation of the active site Glu and correct orientation of both the proton donor and substrate" evidence="5">
    <location>
        <position position="146"/>
    </location>
</feature>
<evidence type="ECO:0000256" key="3">
    <source>
        <dbReference type="ARBA" id="ARBA00023295"/>
    </source>
</evidence>
<dbReference type="Pfam" id="PF04616">
    <property type="entry name" value="Glyco_hydro_43"/>
    <property type="match status" value="1"/>
</dbReference>
<feature type="domain" description="Beta-xylosidase C-terminal Concanavalin A-like" evidence="8">
    <location>
        <begin position="340"/>
        <end position="546"/>
    </location>
</feature>
<dbReference type="AlphaFoldDB" id="A0A7K3QXS5"/>
<evidence type="ECO:0000256" key="7">
    <source>
        <dbReference type="SAM" id="MobiDB-lite"/>
    </source>
</evidence>
<comment type="caution">
    <text evidence="9">The sequence shown here is derived from an EMBL/GenBank/DDBJ whole genome shotgun (WGS) entry which is preliminary data.</text>
</comment>
<evidence type="ECO:0000256" key="1">
    <source>
        <dbReference type="ARBA" id="ARBA00009865"/>
    </source>
</evidence>
<sequence length="549" mass="60156">MTTGATTSATPSASRAGQPGTITNPVLPGFHPDPSLLRVGDDYYLATSTFEWCPGVRIHHSRDLVHWRPLPGALGERRLLDLAGVPDSGGVWAPCLSYAHGLFHLVFTRVDNHHGGWWDAQNYVTTAPTAEGPWSDPVPAHARGFDPSLFHDEDGRCWMLSLTGDWRPRRDPFAGIQAQRWDCATGRLTGEVHTIFHGTEAGVTEGPHLYRRGGFCYLMTAEGGTSYDHQITVARSRTLLGPYEPDPAGPTLTSRGRPDLPLQKAGHGSLVETRTGEWYLAHLTGRPVTPLGRCVLGRETALQRVEWSDDGWPRVAGGIPAEHVPAPRLPAHPFPAEPARDDFDTGRLGSHWATLRRPATPDWADLTSRPSHLRLYGGQSPRGLRTPSLVARRAGAPHCSLETSVEFAPATTRQLAGVTAYYDSRDWHYAYLTRDDEGRRVLALLTCDDGERVEGPTVEMPGHGPVELRVTLDLPRVRFEYRLPDGSWTDLGTPLDATILSDEYAGEKQAPDGRAASPAFTGAFLGLWVQDIGADGAYADFDHATYHEH</sequence>
<evidence type="ECO:0000256" key="2">
    <source>
        <dbReference type="ARBA" id="ARBA00022801"/>
    </source>
</evidence>
<dbReference type="SUPFAM" id="SSF49899">
    <property type="entry name" value="Concanavalin A-like lectins/glucanases"/>
    <property type="match status" value="1"/>
</dbReference>